<dbReference type="AlphaFoldDB" id="A0A2U3JW55"/>
<accession>A0A2U3JW55</accession>
<evidence type="ECO:0000313" key="2">
    <source>
        <dbReference type="Proteomes" id="UP000238701"/>
    </source>
</evidence>
<organism evidence="1 2">
    <name type="scientific">Candidatus Sulfotelmatobacter kueseliae</name>
    <dbReference type="NCBI Taxonomy" id="2042962"/>
    <lineage>
        <taxon>Bacteria</taxon>
        <taxon>Pseudomonadati</taxon>
        <taxon>Acidobacteriota</taxon>
        <taxon>Terriglobia</taxon>
        <taxon>Terriglobales</taxon>
        <taxon>Candidatus Korobacteraceae</taxon>
        <taxon>Candidatus Sulfotelmatobacter</taxon>
    </lineage>
</organism>
<reference evidence="2" key="1">
    <citation type="submission" date="2018-02" db="EMBL/GenBank/DDBJ databases">
        <authorList>
            <person name="Hausmann B."/>
        </authorList>
    </citation>
    <scope>NUCLEOTIDE SEQUENCE [LARGE SCALE GENOMIC DNA]</scope>
    <source>
        <strain evidence="2">Peat soil MAG SbA1</strain>
    </source>
</reference>
<name>A0A2U3JW55_9BACT</name>
<gene>
    <name evidence="1" type="ORF">SBA1_100077</name>
</gene>
<proteinExistence type="predicted"/>
<protein>
    <submittedName>
        <fullName evidence="1">Uncharacterized protein</fullName>
    </submittedName>
</protein>
<sequence>MKHSRAGLIVLTAILGCAAYYRSWWLVMTAFFVFVVEYMAQEFSDIQRRFNRVEDKLDALSRQH</sequence>
<dbReference type="EMBL" id="OMOD01000002">
    <property type="protein sequence ID" value="SPF31621.1"/>
    <property type="molecule type" value="Genomic_DNA"/>
</dbReference>
<dbReference type="Proteomes" id="UP000238701">
    <property type="component" value="Unassembled WGS sequence"/>
</dbReference>
<evidence type="ECO:0000313" key="1">
    <source>
        <dbReference type="EMBL" id="SPF31621.1"/>
    </source>
</evidence>
<dbReference type="PROSITE" id="PS51257">
    <property type="entry name" value="PROKAR_LIPOPROTEIN"/>
    <property type="match status" value="1"/>
</dbReference>